<keyword evidence="9" id="KW-0479">Metal-binding</keyword>
<feature type="binding site" evidence="9">
    <location>
        <position position="224"/>
    </location>
    <ligand>
        <name>Mg(2+)</name>
        <dbReference type="ChEBI" id="CHEBI:18420"/>
        <label>2</label>
    </ligand>
</feature>
<evidence type="ECO:0000256" key="7">
    <source>
        <dbReference type="ARBA" id="ARBA00052328"/>
    </source>
</evidence>
<dbReference type="GO" id="GO:0000162">
    <property type="term" value="P:L-tryptophan biosynthetic process"/>
    <property type="evidence" value="ECO:0007669"/>
    <property type="project" value="UniProtKB-UniRule"/>
</dbReference>
<dbReference type="Gene3D" id="1.20.970.10">
    <property type="entry name" value="Transferase, Pyrimidine Nucleoside Phosphorylase, Chain C"/>
    <property type="match status" value="1"/>
</dbReference>
<keyword evidence="6 9" id="KW-0057">Aromatic amino acid biosynthesis</keyword>
<comment type="pathway">
    <text evidence="1 9">Amino-acid biosynthesis; L-tryptophan biosynthesis; L-tryptophan from chorismate: step 2/5.</text>
</comment>
<accession>A0A0B5ARL3</accession>
<reference evidence="12 13" key="1">
    <citation type="submission" date="2014-08" db="EMBL/GenBank/DDBJ databases">
        <title>Complete genome of a marine bacteria Jeotgalibacillus malaysiensis.</title>
        <authorList>
            <person name="Yaakop A.S."/>
            <person name="Chan K.-G."/>
            <person name="Goh K.M."/>
        </authorList>
    </citation>
    <scope>NUCLEOTIDE SEQUENCE [LARGE SCALE GENOMIC DNA]</scope>
    <source>
        <strain evidence="12 13">D5</strain>
    </source>
</reference>
<dbReference type="Gene3D" id="3.40.1030.10">
    <property type="entry name" value="Nucleoside phosphorylase/phosphoribosyltransferase catalytic domain"/>
    <property type="match status" value="1"/>
</dbReference>
<dbReference type="GO" id="GO:0005829">
    <property type="term" value="C:cytosol"/>
    <property type="evidence" value="ECO:0007669"/>
    <property type="project" value="TreeGrafter"/>
</dbReference>
<gene>
    <name evidence="9" type="primary">trpD</name>
    <name evidence="12" type="ORF">JMA_18810</name>
</gene>
<evidence type="ECO:0000259" key="11">
    <source>
        <dbReference type="Pfam" id="PF02885"/>
    </source>
</evidence>
<dbReference type="OrthoDB" id="9806430at2"/>
<sequence>MRKYIELVEQSVHLTESEMTDAGRQMFNPETPQEEIQHFLLSLKEKGETADEISGLVTAVKEIAGTYETTVENIIDNCGTGGDGSQSFNISTCAAFVIAGAGVPVAKHGNRSISSKTGSADVLEHLGVRLDFNKKEMKEMLEKHQITFLFAPHVHSGIKNVMTARKALGVPTIFNLIGPLTNPVNLSSQLIGIYRRDMIHTMALAMKKTGRKRGVVLNGAGHMDEASLAGTNYLALLEGEEIKEFTLHPEEIGLTVVPNEKIKGGDSKENAKILLSVLSGEESVFRQTVLLNAGIALYAAGQASSIKEGVAKAEESIDSKSALNKLNQLIDFSKKKAVV</sequence>
<feature type="binding site" evidence="9">
    <location>
        <position position="165"/>
    </location>
    <ligand>
        <name>anthranilate</name>
        <dbReference type="ChEBI" id="CHEBI:16567"/>
        <label>2</label>
    </ligand>
</feature>
<dbReference type="InterPro" id="IPR017459">
    <property type="entry name" value="Glycosyl_Trfase_fam3_N_dom"/>
</dbReference>
<comment type="catalytic activity">
    <reaction evidence="7 9">
        <text>N-(5-phospho-beta-D-ribosyl)anthranilate + diphosphate = 5-phospho-alpha-D-ribose 1-diphosphate + anthranilate</text>
        <dbReference type="Rhea" id="RHEA:11768"/>
        <dbReference type="ChEBI" id="CHEBI:16567"/>
        <dbReference type="ChEBI" id="CHEBI:18277"/>
        <dbReference type="ChEBI" id="CHEBI:33019"/>
        <dbReference type="ChEBI" id="CHEBI:58017"/>
        <dbReference type="EC" id="2.4.2.18"/>
    </reaction>
</comment>
<dbReference type="SUPFAM" id="SSF47648">
    <property type="entry name" value="Nucleoside phosphorylase/phosphoribosyltransferase N-terminal domain"/>
    <property type="match status" value="1"/>
</dbReference>
<dbReference type="InterPro" id="IPR036320">
    <property type="entry name" value="Glycosyl_Trfase_fam3_N_dom_sf"/>
</dbReference>
<dbReference type="AlphaFoldDB" id="A0A0B5ARL3"/>
<feature type="binding site" evidence="9">
    <location>
        <position position="91"/>
    </location>
    <ligand>
        <name>Mg(2+)</name>
        <dbReference type="ChEBI" id="CHEBI:18420"/>
        <label>1</label>
    </ligand>
</feature>
<dbReference type="STRING" id="1508404.JMA_18810"/>
<dbReference type="Pfam" id="PF02885">
    <property type="entry name" value="Glycos_trans_3N"/>
    <property type="match status" value="1"/>
</dbReference>
<feature type="binding site" evidence="9">
    <location>
        <position position="79"/>
    </location>
    <ligand>
        <name>5-phospho-alpha-D-ribose 1-diphosphate</name>
        <dbReference type="ChEBI" id="CHEBI:58017"/>
    </ligand>
</feature>
<dbReference type="SUPFAM" id="SSF52418">
    <property type="entry name" value="Nucleoside phosphorylase/phosphoribosyltransferase catalytic domain"/>
    <property type="match status" value="1"/>
</dbReference>
<keyword evidence="5 9" id="KW-0822">Tryptophan biosynthesis</keyword>
<evidence type="ECO:0000256" key="6">
    <source>
        <dbReference type="ARBA" id="ARBA00023141"/>
    </source>
</evidence>
<dbReference type="EMBL" id="CP009416">
    <property type="protein sequence ID" value="AJD91198.1"/>
    <property type="molecule type" value="Genomic_DNA"/>
</dbReference>
<keyword evidence="3 9" id="KW-0328">Glycosyltransferase</keyword>
<name>A0A0B5ARL3_9BACL</name>
<keyword evidence="9" id="KW-0460">Magnesium</keyword>
<dbReference type="HOGENOM" id="CLU_034315_2_1_9"/>
<comment type="caution">
    <text evidence="9">Lacks conserved residue(s) required for the propagation of feature annotation.</text>
</comment>
<protein>
    <recommendedName>
        <fullName evidence="9">Anthranilate phosphoribosyltransferase</fullName>
        <ecNumber evidence="9">2.4.2.18</ecNumber>
    </recommendedName>
</protein>
<comment type="similarity">
    <text evidence="8">In the C-terminal section; belongs to the anthranilate phosphoribosyltransferase family.</text>
</comment>
<dbReference type="HAMAP" id="MF_00211">
    <property type="entry name" value="TrpD"/>
    <property type="match status" value="1"/>
</dbReference>
<dbReference type="FunFam" id="3.40.1030.10:FF:000002">
    <property type="entry name" value="Anthranilate phosphoribosyltransferase"/>
    <property type="match status" value="1"/>
</dbReference>
<evidence type="ECO:0000256" key="8">
    <source>
        <dbReference type="ARBA" id="ARBA00061188"/>
    </source>
</evidence>
<dbReference type="GO" id="GO:0000287">
    <property type="term" value="F:magnesium ion binding"/>
    <property type="evidence" value="ECO:0007669"/>
    <property type="project" value="UniProtKB-UniRule"/>
</dbReference>
<comment type="function">
    <text evidence="9">Catalyzes the transfer of the phosphoribosyl group of 5-phosphorylribose-1-pyrophosphate (PRPP) to anthranilate to yield N-(5'-phosphoribosyl)-anthranilate (PRA).</text>
</comment>
<evidence type="ECO:0000313" key="13">
    <source>
        <dbReference type="Proteomes" id="UP000031449"/>
    </source>
</evidence>
<dbReference type="InterPro" id="IPR005940">
    <property type="entry name" value="Anthranilate_Pribosyl_Tfrase"/>
</dbReference>
<feature type="binding site" evidence="9">
    <location>
        <position position="79"/>
    </location>
    <ligand>
        <name>anthranilate</name>
        <dbReference type="ChEBI" id="CHEBI:16567"/>
        <label>1</label>
    </ligand>
</feature>
<dbReference type="KEGG" id="jeo:JMA_18810"/>
<dbReference type="GO" id="GO:0004048">
    <property type="term" value="F:anthranilate phosphoribosyltransferase activity"/>
    <property type="evidence" value="ECO:0007669"/>
    <property type="project" value="UniProtKB-UniRule"/>
</dbReference>
<feature type="binding site" evidence="9">
    <location>
        <position position="225"/>
    </location>
    <ligand>
        <name>Mg(2+)</name>
        <dbReference type="ChEBI" id="CHEBI:18420"/>
        <label>2</label>
    </ligand>
</feature>
<dbReference type="NCBIfam" id="TIGR01245">
    <property type="entry name" value="trpD"/>
    <property type="match status" value="1"/>
</dbReference>
<dbReference type="Pfam" id="PF00591">
    <property type="entry name" value="Glycos_transf_3"/>
    <property type="match status" value="1"/>
</dbReference>
<comment type="cofactor">
    <cofactor evidence="9">
        <name>Mg(2+)</name>
        <dbReference type="ChEBI" id="CHEBI:18420"/>
    </cofactor>
    <text evidence="9">Binds 2 magnesium ions per monomer.</text>
</comment>
<dbReference type="EC" id="2.4.2.18" evidence="9"/>
<evidence type="ECO:0000256" key="1">
    <source>
        <dbReference type="ARBA" id="ARBA00004907"/>
    </source>
</evidence>
<comment type="subunit">
    <text evidence="9">Homodimer.</text>
</comment>
<feature type="binding site" evidence="9">
    <location>
        <position position="225"/>
    </location>
    <ligand>
        <name>Mg(2+)</name>
        <dbReference type="ChEBI" id="CHEBI:18420"/>
        <label>1</label>
    </ligand>
</feature>
<feature type="binding site" evidence="9">
    <location>
        <begin position="89"/>
        <end position="92"/>
    </location>
    <ligand>
        <name>5-phospho-alpha-D-ribose 1-diphosphate</name>
        <dbReference type="ChEBI" id="CHEBI:58017"/>
    </ligand>
</feature>
<dbReference type="Proteomes" id="UP000031449">
    <property type="component" value="Chromosome"/>
</dbReference>
<evidence type="ECO:0000259" key="10">
    <source>
        <dbReference type="Pfam" id="PF00591"/>
    </source>
</evidence>
<dbReference type="UniPathway" id="UPA00035">
    <property type="reaction ID" value="UER00041"/>
</dbReference>
<dbReference type="InterPro" id="IPR000312">
    <property type="entry name" value="Glycosyl_Trfase_fam3"/>
</dbReference>
<feature type="binding site" evidence="9">
    <location>
        <begin position="107"/>
        <end position="115"/>
    </location>
    <ligand>
        <name>5-phospho-alpha-D-ribose 1-diphosphate</name>
        <dbReference type="ChEBI" id="CHEBI:58017"/>
    </ligand>
</feature>
<evidence type="ECO:0000256" key="2">
    <source>
        <dbReference type="ARBA" id="ARBA00022605"/>
    </source>
</evidence>
<evidence type="ECO:0000256" key="9">
    <source>
        <dbReference type="HAMAP-Rule" id="MF_00211"/>
    </source>
</evidence>
<feature type="domain" description="Glycosyl transferase family 3" evidence="10">
    <location>
        <begin position="73"/>
        <end position="322"/>
    </location>
</feature>
<keyword evidence="2 9" id="KW-0028">Amino-acid biosynthesis</keyword>
<dbReference type="PANTHER" id="PTHR43285">
    <property type="entry name" value="ANTHRANILATE PHOSPHORIBOSYLTRANSFERASE"/>
    <property type="match status" value="1"/>
</dbReference>
<feature type="binding site" evidence="9">
    <location>
        <position position="110"/>
    </location>
    <ligand>
        <name>anthranilate</name>
        <dbReference type="ChEBI" id="CHEBI:16567"/>
        <label>1</label>
    </ligand>
</feature>
<keyword evidence="4 9" id="KW-0808">Transferase</keyword>
<evidence type="ECO:0000256" key="4">
    <source>
        <dbReference type="ARBA" id="ARBA00022679"/>
    </source>
</evidence>
<dbReference type="InterPro" id="IPR035902">
    <property type="entry name" value="Nuc_phospho_transferase"/>
</dbReference>
<organism evidence="12 13">
    <name type="scientific">Jeotgalibacillus malaysiensis</name>
    <dbReference type="NCBI Taxonomy" id="1508404"/>
    <lineage>
        <taxon>Bacteria</taxon>
        <taxon>Bacillati</taxon>
        <taxon>Bacillota</taxon>
        <taxon>Bacilli</taxon>
        <taxon>Bacillales</taxon>
        <taxon>Caryophanaceae</taxon>
        <taxon>Jeotgalibacillus</taxon>
    </lineage>
</organism>
<evidence type="ECO:0000256" key="5">
    <source>
        <dbReference type="ARBA" id="ARBA00022822"/>
    </source>
</evidence>
<feature type="binding site" evidence="9">
    <location>
        <position position="87"/>
    </location>
    <ligand>
        <name>5-phospho-alpha-D-ribose 1-diphosphate</name>
        <dbReference type="ChEBI" id="CHEBI:58017"/>
    </ligand>
</feature>
<feature type="binding site" evidence="9">
    <location>
        <position position="119"/>
    </location>
    <ligand>
        <name>5-phospho-alpha-D-ribose 1-diphosphate</name>
        <dbReference type="ChEBI" id="CHEBI:58017"/>
    </ligand>
</feature>
<evidence type="ECO:0000313" key="12">
    <source>
        <dbReference type="EMBL" id="AJD91198.1"/>
    </source>
</evidence>
<feature type="binding site" evidence="9">
    <location>
        <begin position="82"/>
        <end position="83"/>
    </location>
    <ligand>
        <name>5-phospho-alpha-D-ribose 1-diphosphate</name>
        <dbReference type="ChEBI" id="CHEBI:58017"/>
    </ligand>
</feature>
<feature type="domain" description="Glycosyl transferase family 3 N-terminal" evidence="11">
    <location>
        <begin position="8"/>
        <end position="62"/>
    </location>
</feature>
<keyword evidence="13" id="KW-1185">Reference proteome</keyword>
<evidence type="ECO:0000256" key="3">
    <source>
        <dbReference type="ARBA" id="ARBA00022676"/>
    </source>
</evidence>
<dbReference type="PANTHER" id="PTHR43285:SF2">
    <property type="entry name" value="ANTHRANILATE PHOSPHORIBOSYLTRANSFERASE"/>
    <property type="match status" value="1"/>
</dbReference>
<proteinExistence type="inferred from homology"/>
<comment type="similarity">
    <text evidence="9">Belongs to the anthranilate phosphoribosyltransferase family.</text>
</comment>